<evidence type="ECO:0000256" key="1">
    <source>
        <dbReference type="SAM" id="MobiDB-lite"/>
    </source>
</evidence>
<evidence type="ECO:0000313" key="3">
    <source>
        <dbReference type="Proteomes" id="UP000242525"/>
    </source>
</evidence>
<comment type="caution">
    <text evidence="2">The sequence shown here is derived from an EMBL/GenBank/DDBJ whole genome shotgun (WGS) entry which is preliminary data.</text>
</comment>
<organism evidence="2 3">
    <name type="scientific">Geotrichum candidum</name>
    <name type="common">Oospora lactis</name>
    <name type="synonym">Dipodascus geotrichum</name>
    <dbReference type="NCBI Taxonomy" id="1173061"/>
    <lineage>
        <taxon>Eukaryota</taxon>
        <taxon>Fungi</taxon>
        <taxon>Dikarya</taxon>
        <taxon>Ascomycota</taxon>
        <taxon>Saccharomycotina</taxon>
        <taxon>Dipodascomycetes</taxon>
        <taxon>Dipodascales</taxon>
        <taxon>Dipodascaceae</taxon>
        <taxon>Geotrichum</taxon>
    </lineage>
</organism>
<feature type="compositionally biased region" description="Low complexity" evidence="1">
    <location>
        <begin position="61"/>
        <end position="85"/>
    </location>
</feature>
<gene>
    <name evidence="2" type="ORF">BN980_GECA05s00868g</name>
</gene>
<proteinExistence type="predicted"/>
<feature type="region of interest" description="Disordered" evidence="1">
    <location>
        <begin position="30"/>
        <end position="100"/>
    </location>
</feature>
<feature type="compositionally biased region" description="Polar residues" evidence="1">
    <location>
        <begin position="49"/>
        <end position="60"/>
    </location>
</feature>
<dbReference type="AlphaFoldDB" id="A0A0J9X832"/>
<dbReference type="EMBL" id="CCBN010000005">
    <property type="protein sequence ID" value="CDO53383.1"/>
    <property type="molecule type" value="Genomic_DNA"/>
</dbReference>
<sequence length="145" mass="16270">MPRVYKHNHRDLGTAARFANLDLADKITLPPLQHQSSQKKRPFRPGLLKSTSINHLSPTSAATTAATTNNNNFTRPRSSLASSSSDESDNEESSDGTALYQETCEKELRKWATSAQHMGQYIRLRREQKEMVRMLTSSVLVVPQT</sequence>
<reference evidence="2" key="1">
    <citation type="submission" date="2014-03" db="EMBL/GenBank/DDBJ databases">
        <authorList>
            <person name="Casaregola S."/>
        </authorList>
    </citation>
    <scope>NUCLEOTIDE SEQUENCE [LARGE SCALE GENOMIC DNA]</scope>
    <source>
        <strain evidence="2">CLIB 918</strain>
    </source>
</reference>
<dbReference type="Proteomes" id="UP000242525">
    <property type="component" value="Unassembled WGS sequence"/>
</dbReference>
<evidence type="ECO:0000313" key="2">
    <source>
        <dbReference type="EMBL" id="CDO53383.1"/>
    </source>
</evidence>
<accession>A0A0J9X832</accession>
<protein>
    <submittedName>
        <fullName evidence="2">Uncharacterized protein</fullName>
    </submittedName>
</protein>
<name>A0A0J9X832_GEOCN</name>
<keyword evidence="3" id="KW-1185">Reference proteome</keyword>